<proteinExistence type="predicted"/>
<sequence length="189" mass="19842">MTKGSGSYDHSASKTVATTGYASSVPVKSTVSFKGSGAEEGSYQNTYRFSYGDKQTGSYGRATATEKASAGEFQWKNGTTGTKSEYTQSSTVRFGDKSGYTEVHNEQRVRNVVYDKSGCSSKSYVTYEKDDGGAYGGGGHGNQDSDDDDGGAYGGSGFNNEVDGSYGGSDYGNDDYGSDGGGYGYDSDY</sequence>
<protein>
    <submittedName>
        <fullName evidence="2">Uncharacterized protein</fullName>
    </submittedName>
</protein>
<feature type="compositionally biased region" description="Gly residues" evidence="1">
    <location>
        <begin position="178"/>
        <end position="189"/>
    </location>
</feature>
<feature type="region of interest" description="Disordered" evidence="1">
    <location>
        <begin position="130"/>
        <end position="189"/>
    </location>
</feature>
<evidence type="ECO:0000313" key="2">
    <source>
        <dbReference type="EMBL" id="KAK9050797.1"/>
    </source>
</evidence>
<organism evidence="2 3">
    <name type="scientific">Deinandra increscens subsp. villosa</name>
    <dbReference type="NCBI Taxonomy" id="3103831"/>
    <lineage>
        <taxon>Eukaryota</taxon>
        <taxon>Viridiplantae</taxon>
        <taxon>Streptophyta</taxon>
        <taxon>Embryophyta</taxon>
        <taxon>Tracheophyta</taxon>
        <taxon>Spermatophyta</taxon>
        <taxon>Magnoliopsida</taxon>
        <taxon>eudicotyledons</taxon>
        <taxon>Gunneridae</taxon>
        <taxon>Pentapetalae</taxon>
        <taxon>asterids</taxon>
        <taxon>campanulids</taxon>
        <taxon>Asterales</taxon>
        <taxon>Asteraceae</taxon>
        <taxon>Asteroideae</taxon>
        <taxon>Heliantheae alliance</taxon>
        <taxon>Madieae</taxon>
        <taxon>Madiinae</taxon>
        <taxon>Deinandra</taxon>
    </lineage>
</organism>
<evidence type="ECO:0000313" key="3">
    <source>
        <dbReference type="Proteomes" id="UP001408789"/>
    </source>
</evidence>
<dbReference type="AlphaFoldDB" id="A0AAP0CC83"/>
<dbReference type="EMBL" id="JBCNJP010000151">
    <property type="protein sequence ID" value="KAK9050797.1"/>
    <property type="molecule type" value="Genomic_DNA"/>
</dbReference>
<reference evidence="2 3" key="1">
    <citation type="submission" date="2024-04" db="EMBL/GenBank/DDBJ databases">
        <title>The reference genome of an endangered Asteraceae, Deinandra increscens subsp. villosa, native to the Central Coast of California.</title>
        <authorList>
            <person name="Guilliams M."/>
            <person name="Hasenstab-Lehman K."/>
            <person name="Meyer R."/>
            <person name="Mcevoy S."/>
        </authorList>
    </citation>
    <scope>NUCLEOTIDE SEQUENCE [LARGE SCALE GENOMIC DNA]</scope>
    <source>
        <tissue evidence="2">Leaf</tissue>
    </source>
</reference>
<dbReference type="Proteomes" id="UP001408789">
    <property type="component" value="Unassembled WGS sequence"/>
</dbReference>
<name>A0AAP0CC83_9ASTR</name>
<gene>
    <name evidence="2" type="ORF">SSX86_030233</name>
</gene>
<comment type="caution">
    <text evidence="2">The sequence shown here is derived from an EMBL/GenBank/DDBJ whole genome shotgun (WGS) entry which is preliminary data.</text>
</comment>
<evidence type="ECO:0000256" key="1">
    <source>
        <dbReference type="SAM" id="MobiDB-lite"/>
    </source>
</evidence>
<feature type="region of interest" description="Disordered" evidence="1">
    <location>
        <begin position="32"/>
        <end position="105"/>
    </location>
</feature>
<feature type="compositionally biased region" description="Polar residues" evidence="1">
    <location>
        <begin position="76"/>
        <end position="92"/>
    </location>
</feature>
<feature type="compositionally biased region" description="Polar residues" evidence="1">
    <location>
        <begin position="42"/>
        <end position="58"/>
    </location>
</feature>
<keyword evidence="3" id="KW-1185">Reference proteome</keyword>
<accession>A0AAP0CC83</accession>